<reference evidence="10 11" key="1">
    <citation type="journal article" date="2016" name="Nat. Commun.">
        <title>Thousands of microbial genomes shed light on interconnected biogeochemical processes in an aquifer system.</title>
        <authorList>
            <person name="Anantharaman K."/>
            <person name="Brown C.T."/>
            <person name="Hug L.A."/>
            <person name="Sharon I."/>
            <person name="Castelle C.J."/>
            <person name="Probst A.J."/>
            <person name="Thomas B.C."/>
            <person name="Singh A."/>
            <person name="Wilkins M.J."/>
            <person name="Karaoz U."/>
            <person name="Brodie E.L."/>
            <person name="Williams K.H."/>
            <person name="Hubbard S.S."/>
            <person name="Banfield J.F."/>
        </authorList>
    </citation>
    <scope>NUCLEOTIDE SEQUENCE [LARGE SCALE GENOMIC DNA]</scope>
</reference>
<dbReference type="Gene3D" id="3.30.930.10">
    <property type="entry name" value="Bira Bifunctional Protein, Domain 2"/>
    <property type="match status" value="1"/>
</dbReference>
<dbReference type="EMBL" id="MHLH01000015">
    <property type="protein sequence ID" value="OGZ03755.1"/>
    <property type="molecule type" value="Genomic_DNA"/>
</dbReference>
<keyword evidence="4 7" id="KW-0067">ATP-binding</keyword>
<evidence type="ECO:0000256" key="8">
    <source>
        <dbReference type="RuleBase" id="RU000336"/>
    </source>
</evidence>
<dbReference type="Pfam" id="PF00152">
    <property type="entry name" value="tRNA-synt_2"/>
    <property type="match status" value="1"/>
</dbReference>
<dbReference type="GO" id="GO:0000287">
    <property type="term" value="F:magnesium ion binding"/>
    <property type="evidence" value="ECO:0007669"/>
    <property type="project" value="UniProtKB-UniRule"/>
</dbReference>
<dbReference type="InterPro" id="IPR006195">
    <property type="entry name" value="aa-tRNA-synth_II"/>
</dbReference>
<comment type="catalytic activity">
    <reaction evidence="6 7 8">
        <text>tRNA(Lys) + L-lysine + ATP = L-lysyl-tRNA(Lys) + AMP + diphosphate</text>
        <dbReference type="Rhea" id="RHEA:20792"/>
        <dbReference type="Rhea" id="RHEA-COMP:9696"/>
        <dbReference type="Rhea" id="RHEA-COMP:9697"/>
        <dbReference type="ChEBI" id="CHEBI:30616"/>
        <dbReference type="ChEBI" id="CHEBI:32551"/>
        <dbReference type="ChEBI" id="CHEBI:33019"/>
        <dbReference type="ChEBI" id="CHEBI:78442"/>
        <dbReference type="ChEBI" id="CHEBI:78529"/>
        <dbReference type="ChEBI" id="CHEBI:456215"/>
        <dbReference type="EC" id="6.1.1.6"/>
    </reaction>
</comment>
<gene>
    <name evidence="7" type="primary">lysS</name>
    <name evidence="10" type="ORF">A2648_02255</name>
</gene>
<comment type="subunit">
    <text evidence="7">Homodimer.</text>
</comment>
<dbReference type="GO" id="GO:0005524">
    <property type="term" value="F:ATP binding"/>
    <property type="evidence" value="ECO:0007669"/>
    <property type="project" value="UniProtKB-UniRule"/>
</dbReference>
<dbReference type="GO" id="GO:0004824">
    <property type="term" value="F:lysine-tRNA ligase activity"/>
    <property type="evidence" value="ECO:0007669"/>
    <property type="project" value="UniProtKB-UniRule"/>
</dbReference>
<feature type="domain" description="Aminoacyl-transfer RNA synthetases class-II family profile" evidence="9">
    <location>
        <begin position="172"/>
        <end position="487"/>
    </location>
</feature>
<dbReference type="GO" id="GO:0006430">
    <property type="term" value="P:lysyl-tRNA aminoacylation"/>
    <property type="evidence" value="ECO:0007669"/>
    <property type="project" value="UniProtKB-UniRule"/>
</dbReference>
<evidence type="ECO:0000256" key="6">
    <source>
        <dbReference type="ARBA" id="ARBA00048573"/>
    </source>
</evidence>
<comment type="caution">
    <text evidence="7">Lacks conserved residue(s) required for the propagation of feature annotation.</text>
</comment>
<evidence type="ECO:0000256" key="4">
    <source>
        <dbReference type="ARBA" id="ARBA00022840"/>
    </source>
</evidence>
<evidence type="ECO:0000313" key="11">
    <source>
        <dbReference type="Proteomes" id="UP000178841"/>
    </source>
</evidence>
<dbReference type="InterPro" id="IPR002313">
    <property type="entry name" value="Lys-tRNA-ligase_II"/>
</dbReference>
<dbReference type="EC" id="6.1.1.6" evidence="7"/>
<keyword evidence="7 8" id="KW-0460">Magnesium</keyword>
<dbReference type="PANTHER" id="PTHR42918:SF15">
    <property type="entry name" value="LYSINE--TRNA LIGASE, CHLOROPLASTIC_MITOCHONDRIAL"/>
    <property type="match status" value="1"/>
</dbReference>
<dbReference type="InterPro" id="IPR045864">
    <property type="entry name" value="aa-tRNA-synth_II/BPL/LPL"/>
</dbReference>
<dbReference type="STRING" id="1798657.A2648_02255"/>
<comment type="caution">
    <text evidence="10">The sequence shown here is derived from an EMBL/GenBank/DDBJ whole genome shotgun (WGS) entry which is preliminary data.</text>
</comment>
<dbReference type="InterPro" id="IPR012340">
    <property type="entry name" value="NA-bd_OB-fold"/>
</dbReference>
<dbReference type="PANTHER" id="PTHR42918">
    <property type="entry name" value="LYSYL-TRNA SYNTHETASE"/>
    <property type="match status" value="1"/>
</dbReference>
<dbReference type="NCBIfam" id="TIGR00499">
    <property type="entry name" value="lysS_bact"/>
    <property type="match status" value="1"/>
</dbReference>
<dbReference type="HAMAP" id="MF_00252">
    <property type="entry name" value="Lys_tRNA_synth_class2"/>
    <property type="match status" value="1"/>
</dbReference>
<dbReference type="PROSITE" id="PS50862">
    <property type="entry name" value="AA_TRNA_LIGASE_II"/>
    <property type="match status" value="1"/>
</dbReference>
<dbReference type="AlphaFoldDB" id="A0A1G2CQT7"/>
<keyword evidence="1 7" id="KW-0436">Ligase</keyword>
<evidence type="ECO:0000256" key="5">
    <source>
        <dbReference type="ARBA" id="ARBA00023146"/>
    </source>
</evidence>
<keyword evidence="7" id="KW-0648">Protein biosynthesis</keyword>
<keyword evidence="3 7" id="KW-0547">Nucleotide-binding</keyword>
<organism evidence="10 11">
    <name type="scientific">Candidatus Lloydbacteria bacterium RIFCSPHIGHO2_01_FULL_41_20</name>
    <dbReference type="NCBI Taxonomy" id="1798657"/>
    <lineage>
        <taxon>Bacteria</taxon>
        <taxon>Candidatus Lloydiibacteriota</taxon>
    </lineage>
</organism>
<sequence>MASLEELRDERLKKLETLKLKGIDVYPIETNREATLFEASSSFAKLSKKKKGISLVGRVTALRGQGSIIFFNFFDGTGTFQGLFKKGEMDNKTLSLFEGTVDIGDFIEVRGPLFLTKRKEKTILVREWKMLAKSLRPLPDKWHGLQDVEERFRKRYLDTLMSPEVRARFITRASIISSLREYLDKENFLEVETPILQTLPGGALAEPFKTHHNYLDMDLYLRIAPELYLKELLVGGFSKVYELSRNFRNEGIDVTHNPEFTMLEYYEAYSNAKLQMAFVEKMLRTIVKKISKKGVVSYDGTTINFSKKFVQISFFDLLKRYALISHPENATRQELSHKANQLAVEVKLTDSLEKIMDNIYKKVCRPRLTQPTFIIDYPVAFSPFAKRKENNPKFIDRFQLVAGGIEIVNAFSELNDPIDQRARYDEQEKKRRGGEKDISPSDGEYLEAMEYGMPPAGGVGIGVDRLAMLLTDSKNIKEVILFPTMRPRE</sequence>
<dbReference type="PRINTS" id="PR00982">
    <property type="entry name" value="TRNASYNTHLYS"/>
</dbReference>
<comment type="cofactor">
    <cofactor evidence="7 8">
        <name>Mg(2+)</name>
        <dbReference type="ChEBI" id="CHEBI:18420"/>
    </cofactor>
    <text evidence="7 8">Binds 3 Mg(2+) ions per subunit.</text>
</comment>
<comment type="similarity">
    <text evidence="7">Belongs to the class-II aminoacyl-tRNA synthetase family.</text>
</comment>
<dbReference type="Pfam" id="PF01336">
    <property type="entry name" value="tRNA_anti-codon"/>
    <property type="match status" value="1"/>
</dbReference>
<dbReference type="Gene3D" id="2.40.50.140">
    <property type="entry name" value="Nucleic acid-binding proteins"/>
    <property type="match status" value="1"/>
</dbReference>
<feature type="binding site" evidence="7">
    <location>
        <position position="406"/>
    </location>
    <ligand>
        <name>Mg(2+)</name>
        <dbReference type="ChEBI" id="CHEBI:18420"/>
        <label>1</label>
    </ligand>
</feature>
<evidence type="ECO:0000256" key="2">
    <source>
        <dbReference type="ARBA" id="ARBA00022723"/>
    </source>
</evidence>
<name>A0A1G2CQT7_9BACT</name>
<dbReference type="GO" id="GO:0000049">
    <property type="term" value="F:tRNA binding"/>
    <property type="evidence" value="ECO:0007669"/>
    <property type="project" value="TreeGrafter"/>
</dbReference>
<dbReference type="InterPro" id="IPR044136">
    <property type="entry name" value="Lys-tRNA-ligase_II_N"/>
</dbReference>
<evidence type="ECO:0000256" key="7">
    <source>
        <dbReference type="HAMAP-Rule" id="MF_00252"/>
    </source>
</evidence>
<feature type="binding site" evidence="7">
    <location>
        <position position="406"/>
    </location>
    <ligand>
        <name>Mg(2+)</name>
        <dbReference type="ChEBI" id="CHEBI:18420"/>
        <label>2</label>
    </ligand>
</feature>
<dbReference type="GO" id="GO:0005829">
    <property type="term" value="C:cytosol"/>
    <property type="evidence" value="ECO:0007669"/>
    <property type="project" value="TreeGrafter"/>
</dbReference>
<evidence type="ECO:0000313" key="10">
    <source>
        <dbReference type="EMBL" id="OGZ03755.1"/>
    </source>
</evidence>
<keyword evidence="2 7" id="KW-0479">Metal-binding</keyword>
<dbReference type="SUPFAM" id="SSF55681">
    <property type="entry name" value="Class II aaRS and biotin synthetases"/>
    <property type="match status" value="1"/>
</dbReference>
<evidence type="ECO:0000256" key="3">
    <source>
        <dbReference type="ARBA" id="ARBA00022741"/>
    </source>
</evidence>
<proteinExistence type="inferred from homology"/>
<accession>A0A1G2CQT7</accession>
<comment type="subcellular location">
    <subcellularLocation>
        <location evidence="7">Cytoplasm</location>
    </subcellularLocation>
</comment>
<protein>
    <recommendedName>
        <fullName evidence="7">Lysine--tRNA ligase</fullName>
        <ecNumber evidence="7">6.1.1.6</ecNumber>
    </recommendedName>
    <alternativeName>
        <fullName evidence="7">Lysyl-tRNA synthetase</fullName>
        <shortName evidence="7">LysRS</shortName>
    </alternativeName>
</protein>
<evidence type="ECO:0000259" key="9">
    <source>
        <dbReference type="PROSITE" id="PS50862"/>
    </source>
</evidence>
<dbReference type="CDD" id="cd04322">
    <property type="entry name" value="LysRS_N"/>
    <property type="match status" value="1"/>
</dbReference>
<dbReference type="InterPro" id="IPR004364">
    <property type="entry name" value="Aa-tRNA-synt_II"/>
</dbReference>
<dbReference type="Proteomes" id="UP000178841">
    <property type="component" value="Unassembled WGS sequence"/>
</dbReference>
<keyword evidence="7" id="KW-0963">Cytoplasm</keyword>
<keyword evidence="5 7" id="KW-0030">Aminoacyl-tRNA synthetase</keyword>
<dbReference type="SUPFAM" id="SSF50249">
    <property type="entry name" value="Nucleic acid-binding proteins"/>
    <property type="match status" value="1"/>
</dbReference>
<dbReference type="InterPro" id="IPR018149">
    <property type="entry name" value="Lys-tRNA-synth_II_C"/>
</dbReference>
<dbReference type="NCBIfam" id="NF001756">
    <property type="entry name" value="PRK00484.1"/>
    <property type="match status" value="1"/>
</dbReference>
<dbReference type="InterPro" id="IPR004365">
    <property type="entry name" value="NA-bd_OB_tRNA"/>
</dbReference>
<evidence type="ECO:0000256" key="1">
    <source>
        <dbReference type="ARBA" id="ARBA00022598"/>
    </source>
</evidence>